<sequence>MRIPYRNLTSENADISTEESAIIDRIKQRRLPRPWQPLDLALLHSPAVADGWNSFIGAIRTRTSLDDLVREIAISRVAVVNEAWYEWGHHAPLGQAAGLSEEGLKVLRKSQLPEESECRGKLSQREWLVAAVSDAMSRSVKVPEDLFDALKGNFSNQQIVELAATVAAYNCVSRFLVALNVGEMNGMAPP</sequence>
<reference evidence="1" key="1">
    <citation type="submission" date="2022-10" db="EMBL/GenBank/DDBJ databases">
        <title>Culturing micro-colonial fungi from biological soil crusts in the Mojave desert and describing Neophaeococcomyces mojavensis, and introducing the new genera and species Taxawa tesnikishii.</title>
        <authorList>
            <person name="Kurbessoian T."/>
            <person name="Stajich J.E."/>
        </authorList>
    </citation>
    <scope>NUCLEOTIDE SEQUENCE</scope>
    <source>
        <strain evidence="1">JES_112</strain>
    </source>
</reference>
<dbReference type="Proteomes" id="UP001172386">
    <property type="component" value="Unassembled WGS sequence"/>
</dbReference>
<dbReference type="EMBL" id="JAPDRQ010000199">
    <property type="protein sequence ID" value="KAJ9652445.1"/>
    <property type="molecule type" value="Genomic_DNA"/>
</dbReference>
<name>A0ACC2ZXK2_9EURO</name>
<organism evidence="1 2">
    <name type="scientific">Neophaeococcomyces mojaviensis</name>
    <dbReference type="NCBI Taxonomy" id="3383035"/>
    <lineage>
        <taxon>Eukaryota</taxon>
        <taxon>Fungi</taxon>
        <taxon>Dikarya</taxon>
        <taxon>Ascomycota</taxon>
        <taxon>Pezizomycotina</taxon>
        <taxon>Eurotiomycetes</taxon>
        <taxon>Chaetothyriomycetidae</taxon>
        <taxon>Chaetothyriales</taxon>
        <taxon>Chaetothyriales incertae sedis</taxon>
        <taxon>Neophaeococcomyces</taxon>
    </lineage>
</organism>
<comment type="caution">
    <text evidence="1">The sequence shown here is derived from an EMBL/GenBank/DDBJ whole genome shotgun (WGS) entry which is preliminary data.</text>
</comment>
<proteinExistence type="predicted"/>
<gene>
    <name evidence="1" type="ORF">H2198_008315</name>
</gene>
<evidence type="ECO:0000313" key="2">
    <source>
        <dbReference type="Proteomes" id="UP001172386"/>
    </source>
</evidence>
<protein>
    <submittedName>
        <fullName evidence="1">Uncharacterized protein</fullName>
    </submittedName>
</protein>
<keyword evidence="2" id="KW-1185">Reference proteome</keyword>
<accession>A0ACC2ZXK2</accession>
<evidence type="ECO:0000313" key="1">
    <source>
        <dbReference type="EMBL" id="KAJ9652445.1"/>
    </source>
</evidence>